<sequence>MAEQTMMNRAERTAEHVAHLRRSPVEHLAGEMKSASVSGERGVSLREVPFLTMVGIRVTPGTPAAEAVTEVLGVGLPAACGEVTGDTSEAAVVWLGPDEFLAVTGDEVAPVPGLDTRSERDPGALPTLATHPLAQKLAAVFVEGGPAGQAVDLSANRTTLELSGPSARAVLEKGCHVDLHPRSFTPGRAVSTLLGPVPVLLWQTEDLTYRIMPRASFADYTVRWLLDAMVEYSGEEVA</sequence>
<gene>
    <name evidence="1" type="ORF">SAMN06296028_1344</name>
</gene>
<dbReference type="Pfam" id="PF04268">
    <property type="entry name" value="SoxG"/>
    <property type="match status" value="1"/>
</dbReference>
<keyword evidence="2" id="KW-1185">Reference proteome</keyword>
<accession>A0A1X7EGX8</accession>
<reference evidence="2" key="1">
    <citation type="submission" date="2017-04" db="EMBL/GenBank/DDBJ databases">
        <authorList>
            <person name="Varghese N."/>
            <person name="Submissions S."/>
        </authorList>
    </citation>
    <scope>NUCLEOTIDE SEQUENCE [LARGE SCALE GENOMIC DNA]</scope>
    <source>
        <strain evidence="2">NIO-1021</strain>
    </source>
</reference>
<name>A0A1X7EGX8_9MICC</name>
<protein>
    <submittedName>
        <fullName evidence="1">Sarcosine oxidase subunit gamma</fullName>
    </submittedName>
</protein>
<dbReference type="AlphaFoldDB" id="A0A1X7EGX8"/>
<dbReference type="Gene3D" id="3.30.70.1520">
    <property type="entry name" value="Heterotetrameric sarcosine oxidase"/>
    <property type="match status" value="1"/>
</dbReference>
<dbReference type="InterPro" id="IPR007375">
    <property type="entry name" value="SoxG"/>
</dbReference>
<dbReference type="Proteomes" id="UP000192929">
    <property type="component" value="Unassembled WGS sequence"/>
</dbReference>
<proteinExistence type="predicted"/>
<dbReference type="InterPro" id="IPR027266">
    <property type="entry name" value="TrmE/GcvT-like"/>
</dbReference>
<dbReference type="Gene3D" id="3.30.1360.120">
    <property type="entry name" value="Probable tRNA modification gtpase trme, domain 1"/>
    <property type="match status" value="1"/>
</dbReference>
<organism evidence="1 2">
    <name type="scientific">Kocuria marina subsp. indica</name>
    <dbReference type="NCBI Taxonomy" id="1049583"/>
    <lineage>
        <taxon>Bacteria</taxon>
        <taxon>Bacillati</taxon>
        <taxon>Actinomycetota</taxon>
        <taxon>Actinomycetes</taxon>
        <taxon>Micrococcales</taxon>
        <taxon>Micrococcaceae</taxon>
        <taxon>Kocuria</taxon>
    </lineage>
</organism>
<dbReference type="EMBL" id="FXAC01000034">
    <property type="protein sequence ID" value="SMF33343.1"/>
    <property type="molecule type" value="Genomic_DNA"/>
</dbReference>
<dbReference type="RefSeq" id="WP_085108778.1">
    <property type="nucleotide sequence ID" value="NZ_FXAC01000034.1"/>
</dbReference>
<dbReference type="SUPFAM" id="SSF103025">
    <property type="entry name" value="Folate-binding domain"/>
    <property type="match status" value="1"/>
</dbReference>
<evidence type="ECO:0000313" key="1">
    <source>
        <dbReference type="EMBL" id="SMF33343.1"/>
    </source>
</evidence>
<evidence type="ECO:0000313" key="2">
    <source>
        <dbReference type="Proteomes" id="UP000192929"/>
    </source>
</evidence>